<dbReference type="InterPro" id="IPR011008">
    <property type="entry name" value="Dimeric_a/b-barrel"/>
</dbReference>
<reference evidence="3 4" key="1">
    <citation type="submission" date="2021-02" db="EMBL/GenBank/DDBJ databases">
        <title>Draft Genome Sequences of 5 Vibrio neptunius Strains Isolated From of Bivalve Hatcheries.</title>
        <authorList>
            <person name="Galvis F."/>
            <person name="Barja J.L."/>
            <person name="Lemos M.L."/>
            <person name="Balado M."/>
        </authorList>
    </citation>
    <scope>NUCLEOTIDE SEQUENCE [LARGE SCALE GENOMIC DNA]</scope>
    <source>
        <strain evidence="3 4">PP-145.98</strain>
    </source>
</reference>
<dbReference type="Gene3D" id="3.30.70.1060">
    <property type="entry name" value="Dimeric alpha+beta barrel"/>
    <property type="match status" value="1"/>
</dbReference>
<dbReference type="InterPro" id="IPR005545">
    <property type="entry name" value="YCII"/>
</dbReference>
<dbReference type="RefSeq" id="WP_206372228.1">
    <property type="nucleotide sequence ID" value="NZ_CAWPTG010000100.1"/>
</dbReference>
<protein>
    <recommendedName>
        <fullName evidence="2">YCII-related domain-containing protein</fullName>
    </recommendedName>
</protein>
<organism evidence="3 4">
    <name type="scientific">Vibrio neptunius</name>
    <dbReference type="NCBI Taxonomy" id="170651"/>
    <lineage>
        <taxon>Bacteria</taxon>
        <taxon>Pseudomonadati</taxon>
        <taxon>Pseudomonadota</taxon>
        <taxon>Gammaproteobacteria</taxon>
        <taxon>Vibrionales</taxon>
        <taxon>Vibrionaceae</taxon>
        <taxon>Vibrio</taxon>
    </lineage>
</organism>
<evidence type="ECO:0000256" key="1">
    <source>
        <dbReference type="ARBA" id="ARBA00007689"/>
    </source>
</evidence>
<name>A0ABS3A7X5_9VIBR</name>
<dbReference type="EMBL" id="JAFHLB010000057">
    <property type="protein sequence ID" value="MBN3580577.1"/>
    <property type="molecule type" value="Genomic_DNA"/>
</dbReference>
<dbReference type="Proteomes" id="UP000779070">
    <property type="component" value="Unassembled WGS sequence"/>
</dbReference>
<feature type="domain" description="YCII-related" evidence="2">
    <location>
        <begin position="17"/>
        <end position="81"/>
    </location>
</feature>
<evidence type="ECO:0000313" key="3">
    <source>
        <dbReference type="EMBL" id="MBN3580577.1"/>
    </source>
</evidence>
<comment type="similarity">
    <text evidence="1">Belongs to the YciI family.</text>
</comment>
<dbReference type="Pfam" id="PF03795">
    <property type="entry name" value="YCII"/>
    <property type="match status" value="1"/>
</dbReference>
<accession>A0ABS3A7X5</accession>
<dbReference type="PANTHER" id="PTHR37828">
    <property type="entry name" value="GSR2449 PROTEIN"/>
    <property type="match status" value="1"/>
</dbReference>
<evidence type="ECO:0000313" key="4">
    <source>
        <dbReference type="Proteomes" id="UP000779070"/>
    </source>
</evidence>
<comment type="caution">
    <text evidence="3">The sequence shown here is derived from an EMBL/GenBank/DDBJ whole genome shotgun (WGS) entry which is preliminary data.</text>
</comment>
<dbReference type="PANTHER" id="PTHR37828:SF1">
    <property type="entry name" value="YCII-RELATED DOMAIN-CONTAINING PROTEIN"/>
    <property type="match status" value="1"/>
</dbReference>
<gene>
    <name evidence="3" type="ORF">JYA62_23460</name>
</gene>
<evidence type="ECO:0000259" key="2">
    <source>
        <dbReference type="Pfam" id="PF03795"/>
    </source>
</evidence>
<sequence length="98" mass="10953">MYLVDLNFTDMSKITPALTEQHKKYLEQQYQSNLLMFGGRKVPRTGGLLISAHPTKEELVDVLASDPFIQSGAASYVITEFIPVMASERYADIVEQVG</sequence>
<keyword evidence="4" id="KW-1185">Reference proteome</keyword>
<dbReference type="SUPFAM" id="SSF54909">
    <property type="entry name" value="Dimeric alpha+beta barrel"/>
    <property type="match status" value="1"/>
</dbReference>
<proteinExistence type="inferred from homology"/>